<evidence type="ECO:0000313" key="2">
    <source>
        <dbReference type="Proteomes" id="UP001157502"/>
    </source>
</evidence>
<accession>A0ACC2G9G8</accession>
<reference evidence="1" key="1">
    <citation type="submission" date="2021-05" db="EMBL/GenBank/DDBJ databases">
        <authorList>
            <person name="Pan Q."/>
            <person name="Jouanno E."/>
            <person name="Zahm M."/>
            <person name="Klopp C."/>
            <person name="Cabau C."/>
            <person name="Louis A."/>
            <person name="Berthelot C."/>
            <person name="Parey E."/>
            <person name="Roest Crollius H."/>
            <person name="Montfort J."/>
            <person name="Robinson-Rechavi M."/>
            <person name="Bouchez O."/>
            <person name="Lampietro C."/>
            <person name="Lopez Roques C."/>
            <person name="Donnadieu C."/>
            <person name="Postlethwait J."/>
            <person name="Bobe J."/>
            <person name="Dillon D."/>
            <person name="Chandos A."/>
            <person name="von Hippel F."/>
            <person name="Guiguen Y."/>
        </authorList>
    </citation>
    <scope>NUCLEOTIDE SEQUENCE</scope>
    <source>
        <strain evidence="1">YG-Jan2019</strain>
    </source>
</reference>
<dbReference type="Proteomes" id="UP001157502">
    <property type="component" value="Chromosome 16"/>
</dbReference>
<organism evidence="1 2">
    <name type="scientific">Dallia pectoralis</name>
    <name type="common">Alaska blackfish</name>
    <dbReference type="NCBI Taxonomy" id="75939"/>
    <lineage>
        <taxon>Eukaryota</taxon>
        <taxon>Metazoa</taxon>
        <taxon>Chordata</taxon>
        <taxon>Craniata</taxon>
        <taxon>Vertebrata</taxon>
        <taxon>Euteleostomi</taxon>
        <taxon>Actinopterygii</taxon>
        <taxon>Neopterygii</taxon>
        <taxon>Teleostei</taxon>
        <taxon>Protacanthopterygii</taxon>
        <taxon>Esociformes</taxon>
        <taxon>Umbridae</taxon>
        <taxon>Dallia</taxon>
    </lineage>
</organism>
<gene>
    <name evidence="1" type="ORF">DPEC_G00203270</name>
</gene>
<protein>
    <submittedName>
        <fullName evidence="1">Uncharacterized protein</fullName>
    </submittedName>
</protein>
<evidence type="ECO:0000313" key="1">
    <source>
        <dbReference type="EMBL" id="KAJ8000287.1"/>
    </source>
</evidence>
<comment type="caution">
    <text evidence="1">The sequence shown here is derived from an EMBL/GenBank/DDBJ whole genome shotgun (WGS) entry which is preliminary data.</text>
</comment>
<name>A0ACC2G9G8_DALPE</name>
<dbReference type="EMBL" id="CM055743">
    <property type="protein sequence ID" value="KAJ8000287.1"/>
    <property type="molecule type" value="Genomic_DNA"/>
</dbReference>
<sequence length="557" mass="62382">MEDDTPVRLSLAIADSDTPYSSFAAAPTTTKKRKSFVPSDVKPKKRKKPKVSRTPKLGYTVEQGEDMLLIISNTNQYENIWRPNTKGRKKSIKGKAKDTKAKTKNKSKAPKKPQIKKAERRTTRKQQPADCFDRWGQSLPLEVLVNIFKMVVQQNGAVPFLCRVARVCQLWNAASASPVLWRSVSMGYCWLEPGKTQLPKTEIKVRDTVNWLAENRFSQLRDFSLNHWKKNVDHVVEVVSQSCPHLRSLKLAYCTGVTEKAFQSLSSSCQSLDRINVQYSEIQVEGLVAFLESHGSHIREILFTHGPRNDRLLTAISRGCCPELQLLEINTKLDSGYCQLAICIQALQNACPKLQTFRMLNVIPMPKMSRSGSGSTSGFPLLEELCMATTAVSFMTDQDLTKILYNSPKLRVLDLRGCSRVTAAGLSALPCQELKCLFWGLYFSSNVTVSLSKKGLNLLAQKWSRTLKELDLANQLFCEEDMEIAMGYLAQGSGADGVLSSLNLSGTKVTTPALRLIIGQSTSLDYLNLSSCRYLPRGLKKLYRGQQEILQLLEKLQ</sequence>
<proteinExistence type="predicted"/>
<keyword evidence="2" id="KW-1185">Reference proteome</keyword>